<sequence>MKIGQWRNRILIQKSVPEKDMEGNHVLSWRDFYSCAAYVNHLSGAEYWAAAQANAQQELCFVIRFCREVKELDTQHYRIIFGGKPYNITLVDLVQFQNKVMKLRASLEKR</sequence>
<evidence type="ECO:0000313" key="1">
    <source>
        <dbReference type="EMBL" id="SFS05989.1"/>
    </source>
</evidence>
<dbReference type="InterPro" id="IPR008767">
    <property type="entry name" value="Phage_SPP1_head-tail_adaptor"/>
</dbReference>
<dbReference type="RefSeq" id="WP_092563859.1">
    <property type="nucleotide sequence ID" value="NZ_FOYZ01000020.1"/>
</dbReference>
<name>A0A1I6LRH1_9FIRM</name>
<gene>
    <name evidence="1" type="ORF">SAMN05661086_03502</name>
</gene>
<dbReference type="Pfam" id="PF05521">
    <property type="entry name" value="Phage_HCP"/>
    <property type="match status" value="1"/>
</dbReference>
<dbReference type="InterPro" id="IPR038666">
    <property type="entry name" value="SSP1_head-tail_sf"/>
</dbReference>
<dbReference type="EMBL" id="FOYZ01000020">
    <property type="protein sequence ID" value="SFS05989.1"/>
    <property type="molecule type" value="Genomic_DNA"/>
</dbReference>
<keyword evidence="2" id="KW-1185">Reference proteome</keyword>
<proteinExistence type="predicted"/>
<evidence type="ECO:0000313" key="2">
    <source>
        <dbReference type="Proteomes" id="UP000199659"/>
    </source>
</evidence>
<organism evidence="1 2">
    <name type="scientific">Anaeromicropila populeti</name>
    <dbReference type="NCBI Taxonomy" id="37658"/>
    <lineage>
        <taxon>Bacteria</taxon>
        <taxon>Bacillati</taxon>
        <taxon>Bacillota</taxon>
        <taxon>Clostridia</taxon>
        <taxon>Lachnospirales</taxon>
        <taxon>Lachnospiraceae</taxon>
        <taxon>Anaeromicropila</taxon>
    </lineage>
</organism>
<dbReference type="STRING" id="37658.SAMN05661086_03502"/>
<dbReference type="AlphaFoldDB" id="A0A1I6LRH1"/>
<protein>
    <submittedName>
        <fullName evidence="1">Phage head-tail adaptor, putative, SPP1 family</fullName>
    </submittedName>
</protein>
<dbReference type="OrthoDB" id="9811106at2"/>
<dbReference type="NCBIfam" id="TIGR01563">
    <property type="entry name" value="gp16_SPP1"/>
    <property type="match status" value="1"/>
</dbReference>
<dbReference type="Gene3D" id="2.40.10.270">
    <property type="entry name" value="Bacteriophage SPP1 head-tail adaptor protein"/>
    <property type="match status" value="1"/>
</dbReference>
<accession>A0A1I6LRH1</accession>
<dbReference type="Proteomes" id="UP000199659">
    <property type="component" value="Unassembled WGS sequence"/>
</dbReference>
<reference evidence="1 2" key="1">
    <citation type="submission" date="2016-10" db="EMBL/GenBank/DDBJ databases">
        <authorList>
            <person name="de Groot N.N."/>
        </authorList>
    </citation>
    <scope>NUCLEOTIDE SEQUENCE [LARGE SCALE GENOMIC DNA]</scope>
    <source>
        <strain evidence="1 2">743A</strain>
    </source>
</reference>